<name>A0A380JUH1_9STRE</name>
<dbReference type="CDD" id="cd17329">
    <property type="entry name" value="MFS_MdtH_MDR_like"/>
    <property type="match status" value="1"/>
</dbReference>
<comment type="subcellular location">
    <subcellularLocation>
        <location evidence="1">Cell membrane</location>
        <topology evidence="1">Multi-pass membrane protein</topology>
    </subcellularLocation>
</comment>
<feature type="transmembrane region" description="Helical" evidence="7">
    <location>
        <begin position="291"/>
        <end position="310"/>
    </location>
</feature>
<feature type="transmembrane region" description="Helical" evidence="7">
    <location>
        <begin position="141"/>
        <end position="161"/>
    </location>
</feature>
<protein>
    <submittedName>
        <fullName evidence="9">Transporter protein</fullName>
    </submittedName>
</protein>
<evidence type="ECO:0000259" key="8">
    <source>
        <dbReference type="PROSITE" id="PS50850"/>
    </source>
</evidence>
<feature type="transmembrane region" description="Helical" evidence="7">
    <location>
        <begin position="316"/>
        <end position="335"/>
    </location>
</feature>
<feature type="transmembrane region" description="Helical" evidence="7">
    <location>
        <begin position="218"/>
        <end position="236"/>
    </location>
</feature>
<evidence type="ECO:0000256" key="2">
    <source>
        <dbReference type="ARBA" id="ARBA00022448"/>
    </source>
</evidence>
<proteinExistence type="predicted"/>
<evidence type="ECO:0000313" key="10">
    <source>
        <dbReference type="Proteomes" id="UP000254461"/>
    </source>
</evidence>
<feature type="transmembrane region" description="Helical" evidence="7">
    <location>
        <begin position="16"/>
        <end position="36"/>
    </location>
</feature>
<feature type="transmembrane region" description="Helical" evidence="7">
    <location>
        <begin position="355"/>
        <end position="376"/>
    </location>
</feature>
<dbReference type="InterPro" id="IPR011701">
    <property type="entry name" value="MFS"/>
</dbReference>
<feature type="transmembrane region" description="Helical" evidence="7">
    <location>
        <begin position="382"/>
        <end position="401"/>
    </location>
</feature>
<sequence>MREFFQLPKQIQVRQFVRFITITLGSSIFPFMAMYYTSYFGAFWTGILMMVTSFTGFIGTLYGGHLSDAIGRKKVIMLGSVVSTLGWLLTILANAPKMVLPWLTFVGILLVELASSFYAPAYEAMLIDLTDDSNRRFVYTINYWFINIAIMLGAGISGLFYDQYFLELLIALLIINIVCFGIAYRYFGETRPEHYRFEHGVGILAGLANYRQVFKDRAFVLFTVGTILFSSVWLQMDNYVPVHLKLYFEETDVLGIHLTSSKMLSLMVFTNTLLIVLLMTLINRLTAKWRLLPQLVIGSVIFAFGMLLSFTFTGFFAIWCSVVVFTIGEMLNVPANQVLRAEMMDQSKIGSYTGFISMAQPLGAILAGLLVSLSHFTGQVGVQLAFVLIACVGLYVIVLSAKMKKKVSYV</sequence>
<feature type="domain" description="Major facilitator superfamily (MFS) profile" evidence="8">
    <location>
        <begin position="1"/>
        <end position="408"/>
    </location>
</feature>
<accession>A0A380JUH1</accession>
<dbReference type="InterPro" id="IPR020846">
    <property type="entry name" value="MFS_dom"/>
</dbReference>
<keyword evidence="4 7" id="KW-0812">Transmembrane</keyword>
<keyword evidence="6 7" id="KW-0472">Membrane</keyword>
<dbReference type="AlphaFoldDB" id="A0A380JUH1"/>
<dbReference type="Pfam" id="PF07690">
    <property type="entry name" value="MFS_1"/>
    <property type="match status" value="1"/>
</dbReference>
<dbReference type="Gene3D" id="1.20.1250.20">
    <property type="entry name" value="MFS general substrate transporter like domains"/>
    <property type="match status" value="1"/>
</dbReference>
<evidence type="ECO:0000256" key="4">
    <source>
        <dbReference type="ARBA" id="ARBA00022692"/>
    </source>
</evidence>
<dbReference type="PANTHER" id="PTHR23517">
    <property type="entry name" value="RESISTANCE PROTEIN MDTM, PUTATIVE-RELATED-RELATED"/>
    <property type="match status" value="1"/>
</dbReference>
<dbReference type="EMBL" id="UHFF01000002">
    <property type="protein sequence ID" value="SUN49478.1"/>
    <property type="molecule type" value="Genomic_DNA"/>
</dbReference>
<feature type="transmembrane region" description="Helical" evidence="7">
    <location>
        <begin position="99"/>
        <end position="120"/>
    </location>
</feature>
<dbReference type="SUPFAM" id="SSF103473">
    <property type="entry name" value="MFS general substrate transporter"/>
    <property type="match status" value="1"/>
</dbReference>
<evidence type="ECO:0000256" key="5">
    <source>
        <dbReference type="ARBA" id="ARBA00022989"/>
    </source>
</evidence>
<keyword evidence="5 7" id="KW-1133">Transmembrane helix</keyword>
<dbReference type="GO" id="GO:0022857">
    <property type="term" value="F:transmembrane transporter activity"/>
    <property type="evidence" value="ECO:0007669"/>
    <property type="project" value="InterPro"/>
</dbReference>
<feature type="transmembrane region" description="Helical" evidence="7">
    <location>
        <begin position="75"/>
        <end position="93"/>
    </location>
</feature>
<dbReference type="InterPro" id="IPR050171">
    <property type="entry name" value="MFS_Transporters"/>
</dbReference>
<gene>
    <name evidence="9" type="primary">mdtH</name>
    <name evidence="9" type="ORF">NCTC12092_01907</name>
</gene>
<evidence type="ECO:0000256" key="6">
    <source>
        <dbReference type="ARBA" id="ARBA00023136"/>
    </source>
</evidence>
<reference evidence="9 10" key="1">
    <citation type="submission" date="2018-06" db="EMBL/GenBank/DDBJ databases">
        <authorList>
            <consortium name="Pathogen Informatics"/>
            <person name="Doyle S."/>
        </authorList>
    </citation>
    <scope>NUCLEOTIDE SEQUENCE [LARGE SCALE GENOMIC DNA]</scope>
    <source>
        <strain evidence="9 10">NCTC12092</strain>
    </source>
</reference>
<feature type="transmembrane region" description="Helical" evidence="7">
    <location>
        <begin position="167"/>
        <end position="187"/>
    </location>
</feature>
<dbReference type="GeneID" id="83705773"/>
<evidence type="ECO:0000256" key="1">
    <source>
        <dbReference type="ARBA" id="ARBA00004651"/>
    </source>
</evidence>
<dbReference type="PANTHER" id="PTHR23517:SF3">
    <property type="entry name" value="INTEGRAL MEMBRANE TRANSPORT PROTEIN"/>
    <property type="match status" value="1"/>
</dbReference>
<evidence type="ECO:0000256" key="3">
    <source>
        <dbReference type="ARBA" id="ARBA00022475"/>
    </source>
</evidence>
<feature type="transmembrane region" description="Helical" evidence="7">
    <location>
        <begin position="42"/>
        <end position="63"/>
    </location>
</feature>
<keyword evidence="3" id="KW-1003">Cell membrane</keyword>
<dbReference type="Proteomes" id="UP000254461">
    <property type="component" value="Unassembled WGS sequence"/>
</dbReference>
<dbReference type="PROSITE" id="PS50850">
    <property type="entry name" value="MFS"/>
    <property type="match status" value="1"/>
</dbReference>
<keyword evidence="2" id="KW-0813">Transport</keyword>
<feature type="transmembrane region" description="Helical" evidence="7">
    <location>
        <begin position="256"/>
        <end position="279"/>
    </location>
</feature>
<dbReference type="RefSeq" id="WP_115251410.1">
    <property type="nucleotide sequence ID" value="NZ_UHFF01000002.1"/>
</dbReference>
<dbReference type="GO" id="GO:0005886">
    <property type="term" value="C:plasma membrane"/>
    <property type="evidence" value="ECO:0007669"/>
    <property type="project" value="UniProtKB-SubCell"/>
</dbReference>
<organism evidence="9 10">
    <name type="scientific">Streptococcus equi subsp. equi</name>
    <dbReference type="NCBI Taxonomy" id="148942"/>
    <lineage>
        <taxon>Bacteria</taxon>
        <taxon>Bacillati</taxon>
        <taxon>Bacillota</taxon>
        <taxon>Bacilli</taxon>
        <taxon>Lactobacillales</taxon>
        <taxon>Streptococcaceae</taxon>
        <taxon>Streptococcus</taxon>
    </lineage>
</organism>
<dbReference type="InterPro" id="IPR036259">
    <property type="entry name" value="MFS_trans_sf"/>
</dbReference>
<evidence type="ECO:0000313" key="9">
    <source>
        <dbReference type="EMBL" id="SUN49478.1"/>
    </source>
</evidence>
<evidence type="ECO:0000256" key="7">
    <source>
        <dbReference type="SAM" id="Phobius"/>
    </source>
</evidence>